<proteinExistence type="predicted"/>
<feature type="chain" id="PRO_5003919078" evidence="1">
    <location>
        <begin position="25"/>
        <end position="196"/>
    </location>
</feature>
<dbReference type="OrthoDB" id="44061at2759"/>
<sequence>MMVAPVFSSCFLLLFFALAPLAKAQLHHQHFGGGEKGIPEEAKADESVMRNQRVLGTRIERSLRWNSRSATAKQICARNRHGAEWSGLLNRADKFIEELNQEMDGGGGHVTFYDSALNRPVFAVTKRPLSQFLEESVKHGWPSFRAEDVVWENVRILDDGEVVTRDGLHLGHNIPDEKGARFCINLVCVSGFAPER</sequence>
<dbReference type="SUPFAM" id="SSF51316">
    <property type="entry name" value="Mss4-like"/>
    <property type="match status" value="1"/>
</dbReference>
<dbReference type="eggNOG" id="ENOG502SNAK">
    <property type="taxonomic scope" value="Eukaryota"/>
</dbReference>
<dbReference type="Proteomes" id="UP000198341">
    <property type="component" value="Chromosome 1"/>
</dbReference>
<reference evidence="2 3" key="1">
    <citation type="submission" date="2011-10" db="EMBL/GenBank/DDBJ databases">
        <authorList>
            <person name="Genoscope - CEA"/>
        </authorList>
    </citation>
    <scope>NUCLEOTIDE SEQUENCE [LARGE SCALE GENOMIC DNA]</scope>
    <source>
        <strain evidence="2 3">RCC 1105</strain>
    </source>
</reference>
<keyword evidence="1" id="KW-0732">Signal</keyword>
<keyword evidence="3" id="KW-1185">Reference proteome</keyword>
<organism evidence="2 3">
    <name type="scientific">Bathycoccus prasinos</name>
    <dbReference type="NCBI Taxonomy" id="41875"/>
    <lineage>
        <taxon>Eukaryota</taxon>
        <taxon>Viridiplantae</taxon>
        <taxon>Chlorophyta</taxon>
        <taxon>Mamiellophyceae</taxon>
        <taxon>Mamiellales</taxon>
        <taxon>Bathycoccaceae</taxon>
        <taxon>Bathycoccus</taxon>
    </lineage>
</organism>
<dbReference type="KEGG" id="bpg:Bathy01g03840"/>
<protein>
    <submittedName>
        <fullName evidence="2">Uncharacterized protein</fullName>
    </submittedName>
</protein>
<dbReference type="AlphaFoldDB" id="K8EA28"/>
<dbReference type="RefSeq" id="XP_007515788.1">
    <property type="nucleotide sequence ID" value="XM_007515726.1"/>
</dbReference>
<accession>K8EA28</accession>
<feature type="signal peptide" evidence="1">
    <location>
        <begin position="1"/>
        <end position="24"/>
    </location>
</feature>
<evidence type="ECO:0000313" key="2">
    <source>
        <dbReference type="EMBL" id="CCO14667.1"/>
    </source>
</evidence>
<dbReference type="GeneID" id="19018119"/>
<name>K8EA28_9CHLO</name>
<evidence type="ECO:0000256" key="1">
    <source>
        <dbReference type="SAM" id="SignalP"/>
    </source>
</evidence>
<evidence type="ECO:0000313" key="3">
    <source>
        <dbReference type="Proteomes" id="UP000198341"/>
    </source>
</evidence>
<gene>
    <name evidence="2" type="ORF">Bathy01g03840</name>
</gene>
<dbReference type="EMBL" id="FO082278">
    <property type="protein sequence ID" value="CCO14667.1"/>
    <property type="molecule type" value="Genomic_DNA"/>
</dbReference>
<dbReference type="InterPro" id="IPR011057">
    <property type="entry name" value="Mss4-like_sf"/>
</dbReference>